<dbReference type="SUPFAM" id="SSF51658">
    <property type="entry name" value="Xylose isomerase-like"/>
    <property type="match status" value="1"/>
</dbReference>
<dbReference type="InterPro" id="IPR036237">
    <property type="entry name" value="Xyl_isomerase-like_sf"/>
</dbReference>
<proteinExistence type="predicted"/>
<gene>
    <name evidence="1" type="ORF">GCM10009069_08290</name>
</gene>
<dbReference type="NCBIfam" id="NF003818">
    <property type="entry name" value="PRK05409.1"/>
    <property type="match status" value="1"/>
</dbReference>
<sequence length="285" mass="31726">MTRQSALPPSAGLGLKPDYYRDALETDVDDIWFEVHPENYMVAGGPRLAWLDAIRDNHALSFHGVGASLGGLGPFDAPHLKALKSLIERFEPDQVSEHATFSSHQGQYHADLLPLPRTEESIAHLSSRVSAFQDAIDRRILLENPTNYLNFACECDEPEFLTQVAKRSGCGLLIDLNNIWVSANNIAIDPYDYIRRIAPNFVGEIHIAGYSSDPILGDSFLIDSHDAPIKSTVFNLLEYALKLWGPKPVLIERDGNIPEFDILLDERQKAQALIDACMSERDDAS</sequence>
<dbReference type="Pfam" id="PF05114">
    <property type="entry name" value="MbnB_TglH_ChrH"/>
    <property type="match status" value="1"/>
</dbReference>
<dbReference type="Proteomes" id="UP000634004">
    <property type="component" value="Unassembled WGS sequence"/>
</dbReference>
<evidence type="ECO:0000313" key="2">
    <source>
        <dbReference type="Proteomes" id="UP000634004"/>
    </source>
</evidence>
<keyword evidence="2" id="KW-1185">Reference proteome</keyword>
<protein>
    <submittedName>
        <fullName evidence="1">UPF0276 protein</fullName>
    </submittedName>
</protein>
<dbReference type="PANTHER" id="PTHR42194:SF1">
    <property type="entry name" value="UPF0276 PROTEIN HI_1600"/>
    <property type="match status" value="1"/>
</dbReference>
<dbReference type="Gene3D" id="3.20.20.150">
    <property type="entry name" value="Divalent-metal-dependent TIM barrel enzymes"/>
    <property type="match status" value="1"/>
</dbReference>
<accession>A0A8J3CN08</accession>
<dbReference type="InterPro" id="IPR007801">
    <property type="entry name" value="MbnB/TglH/ChrH"/>
</dbReference>
<dbReference type="AlphaFoldDB" id="A0A8J3CN08"/>
<dbReference type="EMBL" id="BMZH01000002">
    <property type="protein sequence ID" value="GHA87309.1"/>
    <property type="molecule type" value="Genomic_DNA"/>
</dbReference>
<comment type="caution">
    <text evidence="1">The sequence shown here is derived from an EMBL/GenBank/DDBJ whole genome shotgun (WGS) entry which is preliminary data.</text>
</comment>
<name>A0A8J3CN08_9PROT</name>
<reference evidence="1" key="1">
    <citation type="journal article" date="2014" name="Int. J. Syst. Evol. Microbiol.">
        <title>Complete genome sequence of Corynebacterium casei LMG S-19264T (=DSM 44701T), isolated from a smear-ripened cheese.</title>
        <authorList>
            <consortium name="US DOE Joint Genome Institute (JGI-PGF)"/>
            <person name="Walter F."/>
            <person name="Albersmeier A."/>
            <person name="Kalinowski J."/>
            <person name="Ruckert C."/>
        </authorList>
    </citation>
    <scope>NUCLEOTIDE SEQUENCE</scope>
    <source>
        <strain evidence="1">KCTC 32513</strain>
    </source>
</reference>
<evidence type="ECO:0000313" key="1">
    <source>
        <dbReference type="EMBL" id="GHA87309.1"/>
    </source>
</evidence>
<dbReference type="PANTHER" id="PTHR42194">
    <property type="entry name" value="UPF0276 PROTEIN HI_1600"/>
    <property type="match status" value="1"/>
</dbReference>
<reference evidence="1" key="2">
    <citation type="submission" date="2020-09" db="EMBL/GenBank/DDBJ databases">
        <authorList>
            <person name="Sun Q."/>
            <person name="Kim S."/>
        </authorList>
    </citation>
    <scope>NUCLEOTIDE SEQUENCE</scope>
    <source>
        <strain evidence="1">KCTC 32513</strain>
    </source>
</reference>
<organism evidence="1 2">
    <name type="scientific">Algimonas arctica</name>
    <dbReference type="NCBI Taxonomy" id="1479486"/>
    <lineage>
        <taxon>Bacteria</taxon>
        <taxon>Pseudomonadati</taxon>
        <taxon>Pseudomonadota</taxon>
        <taxon>Alphaproteobacteria</taxon>
        <taxon>Maricaulales</taxon>
        <taxon>Robiginitomaculaceae</taxon>
        <taxon>Algimonas</taxon>
    </lineage>
</organism>
<dbReference type="RefSeq" id="WP_189495701.1">
    <property type="nucleotide sequence ID" value="NZ_BMZH01000002.1"/>
</dbReference>